<dbReference type="Pfam" id="PF02515">
    <property type="entry name" value="CoA_transf_3"/>
    <property type="match status" value="1"/>
</dbReference>
<dbReference type="Gene3D" id="3.40.50.10540">
    <property type="entry name" value="Crotonobetainyl-coa:carnitine coa-transferase, domain 1"/>
    <property type="match status" value="1"/>
</dbReference>
<dbReference type="PANTHER" id="PTHR48207:SF3">
    <property type="entry name" value="SUCCINATE--HYDROXYMETHYLGLUTARATE COA-TRANSFERASE"/>
    <property type="match status" value="1"/>
</dbReference>
<accession>A0A1G9GG84</accession>
<evidence type="ECO:0000256" key="1">
    <source>
        <dbReference type="ARBA" id="ARBA00022679"/>
    </source>
</evidence>
<keyword evidence="1 2" id="KW-0808">Transferase</keyword>
<dbReference type="GO" id="GO:0008410">
    <property type="term" value="F:CoA-transferase activity"/>
    <property type="evidence" value="ECO:0007669"/>
    <property type="project" value="TreeGrafter"/>
</dbReference>
<dbReference type="PANTHER" id="PTHR48207">
    <property type="entry name" value="SUCCINATE--HYDROXYMETHYLGLUTARATE COA-TRANSFERASE"/>
    <property type="match status" value="1"/>
</dbReference>
<dbReference type="InterPro" id="IPR050483">
    <property type="entry name" value="CoA-transferase_III_domain"/>
</dbReference>
<gene>
    <name evidence="2" type="ORF">SAMN05661010_00706</name>
</gene>
<evidence type="ECO:0000313" key="3">
    <source>
        <dbReference type="Proteomes" id="UP000198654"/>
    </source>
</evidence>
<dbReference type="InterPro" id="IPR044855">
    <property type="entry name" value="CoA-Trfase_III_dom3_sf"/>
</dbReference>
<proteinExistence type="predicted"/>
<keyword evidence="3" id="KW-1185">Reference proteome</keyword>
<dbReference type="InterPro" id="IPR023606">
    <property type="entry name" value="CoA-Trfase_III_dom_1_sf"/>
</dbReference>
<evidence type="ECO:0000313" key="2">
    <source>
        <dbReference type="EMBL" id="SDK99651.1"/>
    </source>
</evidence>
<name>A0A1G9GG84_9GAMM</name>
<dbReference type="SUPFAM" id="SSF89796">
    <property type="entry name" value="CoA-transferase family III (CaiB/BaiF)"/>
    <property type="match status" value="1"/>
</dbReference>
<dbReference type="Proteomes" id="UP000198654">
    <property type="component" value="Unassembled WGS sequence"/>
</dbReference>
<protein>
    <submittedName>
        <fullName evidence="2">Formyl-CoA transferase</fullName>
    </submittedName>
</protein>
<dbReference type="EMBL" id="FNGI01000001">
    <property type="protein sequence ID" value="SDK99651.1"/>
    <property type="molecule type" value="Genomic_DNA"/>
</dbReference>
<dbReference type="STRING" id="119000.SAMN05661010_00706"/>
<dbReference type="Gene3D" id="3.30.1540.10">
    <property type="entry name" value="formyl-coa transferase, domain 3"/>
    <property type="match status" value="1"/>
</dbReference>
<dbReference type="AlphaFoldDB" id="A0A1G9GG84"/>
<reference evidence="2 3" key="1">
    <citation type="submission" date="2016-10" db="EMBL/GenBank/DDBJ databases">
        <authorList>
            <person name="de Groot N.N."/>
        </authorList>
    </citation>
    <scope>NUCLEOTIDE SEQUENCE [LARGE SCALE GENOMIC DNA]</scope>
    <source>
        <strain evidence="2 3">DSM 14789</strain>
    </source>
</reference>
<sequence>MSQSMPFPQTPLNDLKVLELGQLIAGPYCGQVLADFGAEVIKIEPPGKGDAMRQWGEADSSGEPVWWNVIGRNKQSLTLDLRQPRGQAILRELAAQADILIENFRPGTMERWGLGYDTLSRDNPGLIMVRVTGFGQDGPYSSRAGFASVCEAMGGLRYISGYPDRPPVRVGISLGDTLAGLHGAMGALVALHQRERTGQGQIVDSAIFESVLAMMESLIPEYERTGKVRERSGSFLPKIAPSNAYPAGDGRDVIIGANQDSVFRRLCTVMGQPTLADHPDYATHRARGENQLAIDDQVAAWTRQHDAQDIVDWLAEAGVPAGLVYRASDMLDDPHFKARESIVAVPDRHGKPLPMQNVFPRLAQTPGQIRHVGPALGEHTDDILKHWLGFDDTQLIELRDSAVI</sequence>
<dbReference type="OrthoDB" id="9058532at2"/>
<dbReference type="RefSeq" id="WP_089725511.1">
    <property type="nucleotide sequence ID" value="NZ_FNGI01000001.1"/>
</dbReference>
<organism evidence="2 3">
    <name type="scientific">Modicisalibacter muralis</name>
    <dbReference type="NCBI Taxonomy" id="119000"/>
    <lineage>
        <taxon>Bacteria</taxon>
        <taxon>Pseudomonadati</taxon>
        <taxon>Pseudomonadota</taxon>
        <taxon>Gammaproteobacteria</taxon>
        <taxon>Oceanospirillales</taxon>
        <taxon>Halomonadaceae</taxon>
        <taxon>Modicisalibacter</taxon>
    </lineage>
</organism>
<dbReference type="InterPro" id="IPR003673">
    <property type="entry name" value="CoA-Trfase_fam_III"/>
</dbReference>